<evidence type="ECO:0000256" key="1">
    <source>
        <dbReference type="SAM" id="Phobius"/>
    </source>
</evidence>
<dbReference type="Proteomes" id="UP000001017">
    <property type="component" value="Chromosome"/>
</dbReference>
<feature type="transmembrane region" description="Helical" evidence="1">
    <location>
        <begin position="12"/>
        <end position="30"/>
    </location>
</feature>
<accession>Q97A74</accession>
<dbReference type="KEGG" id="tvo:TVG0963330"/>
<proteinExistence type="predicted"/>
<gene>
    <name evidence="2" type="ORF">TVG0963330</name>
</gene>
<evidence type="ECO:0000313" key="2">
    <source>
        <dbReference type="EMBL" id="BAB60078.1"/>
    </source>
</evidence>
<sequence>MPCQHLAHNKKLIYLNILLTYISGSNSFSYTSRRENGVKNILWNDEIIID</sequence>
<dbReference type="HOGENOM" id="CLU_3113288_0_0_2"/>
<reference evidence="2 3" key="2">
    <citation type="journal article" date="2000" name="Proc. Natl. Acad. Sci. U.S.A.">
        <title>Archaeal adaptation to higher temperatures revealed by genomic sequence of Thermoplasma volcanium.</title>
        <authorList>
            <person name="Kawashima T."/>
            <person name="Amano N."/>
            <person name="Koike H."/>
            <person name="Makino S."/>
            <person name="Higuchi S."/>
            <person name="Kawashima-Ohya Y."/>
            <person name="Watanabe K."/>
            <person name="Yamazaki M."/>
            <person name="Kanehori K."/>
            <person name="Kawamoto T."/>
            <person name="Nunoshiba T."/>
            <person name="Yamamoto Y."/>
            <person name="Aramaki H."/>
            <person name="Makino K."/>
            <person name="Suzuki M."/>
        </authorList>
    </citation>
    <scope>NUCLEOTIDE SEQUENCE [LARGE SCALE GENOMIC DNA]</scope>
    <source>
        <strain evidence="3">ATCC 51530 / DSM 4299 / JCM 9571 / NBRC 15438 / GSS1</strain>
    </source>
</reference>
<keyword evidence="1" id="KW-0812">Transmembrane</keyword>
<name>Q97A74_THEVO</name>
<dbReference type="PaxDb" id="273116-14325153"/>
<dbReference type="EMBL" id="BA000011">
    <property type="protein sequence ID" value="BAB60078.1"/>
    <property type="molecule type" value="Genomic_DNA"/>
</dbReference>
<reference evidence="2 3" key="1">
    <citation type="journal article" date="1999" name="Proc. Jpn. Acad.">
        <title>Determination of the complete genomic DNA sequence of Thermoplasma volvanium GSS1.</title>
        <authorList>
            <person name="Kawashima T."/>
            <person name="Yamamoto Y."/>
            <person name="Aramaki H."/>
            <person name="Nunoshiba T."/>
            <person name="Kawamoto T."/>
            <person name="Watanabe K."/>
            <person name="Yamazaki M."/>
            <person name="Kanehori K."/>
            <person name="Amano N."/>
            <person name="Ohya Y."/>
            <person name="Makino K."/>
            <person name="Suzuki M."/>
        </authorList>
    </citation>
    <scope>NUCLEOTIDE SEQUENCE [LARGE SCALE GENOMIC DNA]</scope>
    <source>
        <strain evidence="3">ATCC 51530 / DSM 4299 / JCM 9571 / NBRC 15438 / GSS1</strain>
    </source>
</reference>
<organism evidence="2 3">
    <name type="scientific">Thermoplasma volcanium (strain ATCC 51530 / DSM 4299 / JCM 9571 / NBRC 15438 / GSS1)</name>
    <dbReference type="NCBI Taxonomy" id="273116"/>
    <lineage>
        <taxon>Archaea</taxon>
        <taxon>Methanobacteriati</taxon>
        <taxon>Thermoplasmatota</taxon>
        <taxon>Thermoplasmata</taxon>
        <taxon>Thermoplasmatales</taxon>
        <taxon>Thermoplasmataceae</taxon>
        <taxon>Thermoplasma</taxon>
    </lineage>
</organism>
<protein>
    <submittedName>
        <fullName evidence="2">TVG0963330 protein</fullName>
    </submittedName>
</protein>
<keyword evidence="3" id="KW-1185">Reference proteome</keyword>
<dbReference type="AlphaFoldDB" id="Q97A74"/>
<dbReference type="STRING" id="273116.gene:9381728"/>
<keyword evidence="1" id="KW-0472">Membrane</keyword>
<evidence type="ECO:0000313" key="3">
    <source>
        <dbReference type="Proteomes" id="UP000001017"/>
    </source>
</evidence>
<keyword evidence="1" id="KW-1133">Transmembrane helix</keyword>